<sequence>MHLPEELLDEIFGRLPPNDRRSLQNCSLVSKSWLQPGRRLLFAHVVVKSATYRSWLDNISPTNTGLLCHARSLTYIFGDGCGISLLRDYLPSFFQLQQLAFSVTDIESTICDHLEWFSAFRHTLSSLSLSQVSITWSAFIVLVGYFPNLRDLHIFKIWFRKDDWPVPCLPHALRGRLLVSFGTAMRFPFDRLVGLKLEYEEVEVDEVCEACLVAAVERTLKRLKMGPLYSKSTLSLSRCPELCQLEIITMHPQEQERILISSITSTSLRKIIFAPVTKRITWGLLWDHPCWMPFDDMICGFVDRLQASGYKHTLELEFRVNSVELGEEVHRKDFLPKFREKGLVRIVEVLSERVWELP</sequence>
<evidence type="ECO:0000313" key="1">
    <source>
        <dbReference type="EMBL" id="KAF9648089.1"/>
    </source>
</evidence>
<keyword evidence="2" id="KW-1185">Reference proteome</keyword>
<reference evidence="1" key="2">
    <citation type="journal article" date="2020" name="Nat. Commun.">
        <title>Large-scale genome sequencing of mycorrhizal fungi provides insights into the early evolution of symbiotic traits.</title>
        <authorList>
            <person name="Miyauchi S."/>
            <person name="Kiss E."/>
            <person name="Kuo A."/>
            <person name="Drula E."/>
            <person name="Kohler A."/>
            <person name="Sanchez-Garcia M."/>
            <person name="Morin E."/>
            <person name="Andreopoulos B."/>
            <person name="Barry K.W."/>
            <person name="Bonito G."/>
            <person name="Buee M."/>
            <person name="Carver A."/>
            <person name="Chen C."/>
            <person name="Cichocki N."/>
            <person name="Clum A."/>
            <person name="Culley D."/>
            <person name="Crous P.W."/>
            <person name="Fauchery L."/>
            <person name="Girlanda M."/>
            <person name="Hayes R.D."/>
            <person name="Keri Z."/>
            <person name="LaButti K."/>
            <person name="Lipzen A."/>
            <person name="Lombard V."/>
            <person name="Magnuson J."/>
            <person name="Maillard F."/>
            <person name="Murat C."/>
            <person name="Nolan M."/>
            <person name="Ohm R.A."/>
            <person name="Pangilinan J."/>
            <person name="Pereira M.F."/>
            <person name="Perotto S."/>
            <person name="Peter M."/>
            <person name="Pfister S."/>
            <person name="Riley R."/>
            <person name="Sitrit Y."/>
            <person name="Stielow J.B."/>
            <person name="Szollosi G."/>
            <person name="Zifcakova L."/>
            <person name="Stursova M."/>
            <person name="Spatafora J.W."/>
            <person name="Tedersoo L."/>
            <person name="Vaario L.M."/>
            <person name="Yamada A."/>
            <person name="Yan M."/>
            <person name="Wang P."/>
            <person name="Xu J."/>
            <person name="Bruns T."/>
            <person name="Baldrian P."/>
            <person name="Vilgalys R."/>
            <person name="Dunand C."/>
            <person name="Henrissat B."/>
            <person name="Grigoriev I.V."/>
            <person name="Hibbett D."/>
            <person name="Nagy L.G."/>
            <person name="Martin F.M."/>
        </authorList>
    </citation>
    <scope>NUCLEOTIDE SEQUENCE</scope>
    <source>
        <strain evidence="1">P2</strain>
    </source>
</reference>
<comment type="caution">
    <text evidence="1">The sequence shown here is derived from an EMBL/GenBank/DDBJ whole genome shotgun (WGS) entry which is preliminary data.</text>
</comment>
<organism evidence="1 2">
    <name type="scientific">Thelephora ganbajun</name>
    <name type="common">Ganba fungus</name>
    <dbReference type="NCBI Taxonomy" id="370292"/>
    <lineage>
        <taxon>Eukaryota</taxon>
        <taxon>Fungi</taxon>
        <taxon>Dikarya</taxon>
        <taxon>Basidiomycota</taxon>
        <taxon>Agaricomycotina</taxon>
        <taxon>Agaricomycetes</taxon>
        <taxon>Thelephorales</taxon>
        <taxon>Thelephoraceae</taxon>
        <taxon>Thelephora</taxon>
    </lineage>
</organism>
<dbReference type="Proteomes" id="UP000886501">
    <property type="component" value="Unassembled WGS sequence"/>
</dbReference>
<name>A0ACB6ZEV9_THEGA</name>
<gene>
    <name evidence="1" type="ORF">BDM02DRAFT_3269711</name>
</gene>
<proteinExistence type="predicted"/>
<dbReference type="EMBL" id="MU118019">
    <property type="protein sequence ID" value="KAF9648089.1"/>
    <property type="molecule type" value="Genomic_DNA"/>
</dbReference>
<accession>A0ACB6ZEV9</accession>
<protein>
    <submittedName>
        <fullName evidence="1">Uncharacterized protein</fullName>
    </submittedName>
</protein>
<evidence type="ECO:0000313" key="2">
    <source>
        <dbReference type="Proteomes" id="UP000886501"/>
    </source>
</evidence>
<reference evidence="1" key="1">
    <citation type="submission" date="2019-10" db="EMBL/GenBank/DDBJ databases">
        <authorList>
            <consortium name="DOE Joint Genome Institute"/>
            <person name="Kuo A."/>
            <person name="Miyauchi S."/>
            <person name="Kiss E."/>
            <person name="Drula E."/>
            <person name="Kohler A."/>
            <person name="Sanchez-Garcia M."/>
            <person name="Andreopoulos B."/>
            <person name="Barry K.W."/>
            <person name="Bonito G."/>
            <person name="Buee M."/>
            <person name="Carver A."/>
            <person name="Chen C."/>
            <person name="Cichocki N."/>
            <person name="Clum A."/>
            <person name="Culley D."/>
            <person name="Crous P.W."/>
            <person name="Fauchery L."/>
            <person name="Girlanda M."/>
            <person name="Hayes R."/>
            <person name="Keri Z."/>
            <person name="Labutti K."/>
            <person name="Lipzen A."/>
            <person name="Lombard V."/>
            <person name="Magnuson J."/>
            <person name="Maillard F."/>
            <person name="Morin E."/>
            <person name="Murat C."/>
            <person name="Nolan M."/>
            <person name="Ohm R."/>
            <person name="Pangilinan J."/>
            <person name="Pereira M."/>
            <person name="Perotto S."/>
            <person name="Peter M."/>
            <person name="Riley R."/>
            <person name="Sitrit Y."/>
            <person name="Stielow B."/>
            <person name="Szollosi G."/>
            <person name="Zifcakova L."/>
            <person name="Stursova M."/>
            <person name="Spatafora J.W."/>
            <person name="Tedersoo L."/>
            <person name="Vaario L.-M."/>
            <person name="Yamada A."/>
            <person name="Yan M."/>
            <person name="Wang P."/>
            <person name="Xu J."/>
            <person name="Bruns T."/>
            <person name="Baldrian P."/>
            <person name="Vilgalys R."/>
            <person name="Henrissat B."/>
            <person name="Grigoriev I.V."/>
            <person name="Hibbett D."/>
            <person name="Nagy L.G."/>
            <person name="Martin F.M."/>
        </authorList>
    </citation>
    <scope>NUCLEOTIDE SEQUENCE</scope>
    <source>
        <strain evidence="1">P2</strain>
    </source>
</reference>